<dbReference type="PANTHER" id="PTHR34472">
    <property type="entry name" value="SULFUR CARRIER PROTEIN THIS"/>
    <property type="match status" value="1"/>
</dbReference>
<dbReference type="InterPro" id="IPR010035">
    <property type="entry name" value="Thi_S"/>
</dbReference>
<evidence type="ECO:0000313" key="1">
    <source>
        <dbReference type="EMBL" id="ODN41803.1"/>
    </source>
</evidence>
<comment type="caution">
    <text evidence="1">The sequence shown here is derived from an EMBL/GenBank/DDBJ whole genome shotgun (WGS) entry which is preliminary data.</text>
</comment>
<protein>
    <submittedName>
        <fullName evidence="1">Thiamine biosynthesis protein ThiS</fullName>
    </submittedName>
</protein>
<dbReference type="InterPro" id="IPR003749">
    <property type="entry name" value="ThiS/MoaD-like"/>
</dbReference>
<proteinExistence type="predicted"/>
<accession>A0ABX2ZZ52</accession>
<dbReference type="SUPFAM" id="SSF54285">
    <property type="entry name" value="MoaD/ThiS"/>
    <property type="match status" value="1"/>
</dbReference>
<dbReference type="Proteomes" id="UP000094329">
    <property type="component" value="Unassembled WGS sequence"/>
</dbReference>
<dbReference type="Pfam" id="PF02597">
    <property type="entry name" value="ThiS"/>
    <property type="match status" value="1"/>
</dbReference>
<dbReference type="CDD" id="cd00565">
    <property type="entry name" value="Ubl_ThiS"/>
    <property type="match status" value="1"/>
</dbReference>
<sequence length="68" mass="7700">MMIDIKRNGQIETIKENTVLKQALEQWDYQGASFAVAINCIFVPRCDFESTYLKEGDDVEIVTPMQGG</sequence>
<dbReference type="RefSeq" id="WP_069311605.1">
    <property type="nucleotide sequence ID" value="NZ_MDTU01000001.1"/>
</dbReference>
<name>A0ABX2ZZ52_9GAMM</name>
<keyword evidence="2" id="KW-1185">Reference proteome</keyword>
<dbReference type="InterPro" id="IPR012675">
    <property type="entry name" value="Beta-grasp_dom_sf"/>
</dbReference>
<reference evidence="1 2" key="1">
    <citation type="submission" date="2016-08" db="EMBL/GenBank/DDBJ databases">
        <title>Draft genome sequence of Candidatus Piscirickettsia litoralis, from seawater.</title>
        <authorList>
            <person name="Wan X."/>
            <person name="Lee A.J."/>
            <person name="Hou S."/>
            <person name="Donachie S.P."/>
        </authorList>
    </citation>
    <scope>NUCLEOTIDE SEQUENCE [LARGE SCALE GENOMIC DNA]</scope>
    <source>
        <strain evidence="1 2">Y2</strain>
    </source>
</reference>
<evidence type="ECO:0000313" key="2">
    <source>
        <dbReference type="Proteomes" id="UP000094329"/>
    </source>
</evidence>
<organism evidence="1 2">
    <name type="scientific">Piscirickettsia litoralis</name>
    <dbReference type="NCBI Taxonomy" id="1891921"/>
    <lineage>
        <taxon>Bacteria</taxon>
        <taxon>Pseudomonadati</taxon>
        <taxon>Pseudomonadota</taxon>
        <taxon>Gammaproteobacteria</taxon>
        <taxon>Thiotrichales</taxon>
        <taxon>Piscirickettsiaceae</taxon>
        <taxon>Piscirickettsia</taxon>
    </lineage>
</organism>
<dbReference type="InterPro" id="IPR016155">
    <property type="entry name" value="Mopterin_synth/thiamin_S_b"/>
</dbReference>
<dbReference type="PANTHER" id="PTHR34472:SF1">
    <property type="entry name" value="SULFUR CARRIER PROTEIN THIS"/>
    <property type="match status" value="1"/>
</dbReference>
<dbReference type="NCBIfam" id="TIGR01683">
    <property type="entry name" value="thiS"/>
    <property type="match status" value="1"/>
</dbReference>
<dbReference type="Gene3D" id="3.10.20.30">
    <property type="match status" value="1"/>
</dbReference>
<gene>
    <name evidence="1" type="ORF">BGC07_00920</name>
</gene>
<dbReference type="EMBL" id="MDTU01000001">
    <property type="protein sequence ID" value="ODN41803.1"/>
    <property type="molecule type" value="Genomic_DNA"/>
</dbReference>